<proteinExistence type="inferred from homology"/>
<dbReference type="InterPro" id="IPR008952">
    <property type="entry name" value="Tetraspanin_EC2_sf"/>
</dbReference>
<dbReference type="CDD" id="cd03127">
    <property type="entry name" value="tetraspanin_LEL"/>
    <property type="match status" value="1"/>
</dbReference>
<evidence type="ECO:0000256" key="4">
    <source>
        <dbReference type="ARBA" id="ARBA00022989"/>
    </source>
</evidence>
<reference evidence="8" key="1">
    <citation type="submission" date="2017-01" db="EMBL/GenBank/DDBJ databases">
        <title>An insight into the sialome and mialome of the horn fly, Haematobia irritans.</title>
        <authorList>
            <person name="Breijo M."/>
            <person name="Boiani M."/>
            <person name="Ures X."/>
            <person name="Rocha S."/>
            <person name="Sequeira M."/>
            <person name="Ribeiro J.M."/>
        </authorList>
    </citation>
    <scope>NUCLEOTIDE SEQUENCE</scope>
</reference>
<keyword evidence="6" id="KW-1015">Disulfide bond</keyword>
<dbReference type="PIRSF" id="PIRSF002419">
    <property type="entry name" value="Tetraspanin"/>
    <property type="match status" value="1"/>
</dbReference>
<sequence>MASTSTIKKFIYILDIICLLLAAVIIGFGVYILCTNNPNDVGSMGAYAYIGVGVTTFVVFIFLNFGAIRQNVGCTVTFIVLMVLAILAQAVVIFFMVAGRDSVASNLSNALDTAWEEELKKEGAMSIYEEWFNCCGRASPQDYIVNERMPPPTCFIDHDPNIPQNLIETGCRIKFEDYWINLLNIFNILACILIGLELIVSFIACCLCNSIRNDRRRSYY</sequence>
<dbReference type="Pfam" id="PF00335">
    <property type="entry name" value="Tetraspanin"/>
    <property type="match status" value="1"/>
</dbReference>
<dbReference type="PANTHER" id="PTHR19282">
    <property type="entry name" value="TETRASPANIN"/>
    <property type="match status" value="1"/>
</dbReference>
<dbReference type="AlphaFoldDB" id="A0A1L8EH51"/>
<feature type="transmembrane region" description="Helical" evidence="7">
    <location>
        <begin position="12"/>
        <end position="34"/>
    </location>
</feature>
<accession>A0A1L8EH51</accession>
<feature type="disulfide bond" evidence="6">
    <location>
        <begin position="135"/>
        <end position="154"/>
    </location>
</feature>
<evidence type="ECO:0000256" key="3">
    <source>
        <dbReference type="ARBA" id="ARBA00022692"/>
    </source>
</evidence>
<keyword evidence="4 7" id="KW-1133">Transmembrane helix</keyword>
<name>A0A1L8EH51_HAEIR</name>
<protein>
    <recommendedName>
        <fullName evidence="7">Tetraspanin</fullName>
    </recommendedName>
</protein>
<keyword evidence="3 7" id="KW-0812">Transmembrane</keyword>
<comment type="similarity">
    <text evidence="2 7">Belongs to the tetraspanin (TM4SF) family.</text>
</comment>
<dbReference type="PANTHER" id="PTHR19282:SF551">
    <property type="entry name" value="RE08073P-RELATED"/>
    <property type="match status" value="1"/>
</dbReference>
<dbReference type="InterPro" id="IPR000301">
    <property type="entry name" value="Tetraspanin_animals"/>
</dbReference>
<evidence type="ECO:0000256" key="7">
    <source>
        <dbReference type="RuleBase" id="RU361218"/>
    </source>
</evidence>
<evidence type="ECO:0000256" key="5">
    <source>
        <dbReference type="ARBA" id="ARBA00023136"/>
    </source>
</evidence>
<feature type="transmembrane region" description="Helical" evidence="7">
    <location>
        <begin position="185"/>
        <end position="208"/>
    </location>
</feature>
<evidence type="ECO:0000256" key="2">
    <source>
        <dbReference type="ARBA" id="ARBA00006840"/>
    </source>
</evidence>
<dbReference type="EMBL" id="GFDG01000788">
    <property type="protein sequence ID" value="JAV18011.1"/>
    <property type="molecule type" value="Transcribed_RNA"/>
</dbReference>
<dbReference type="GO" id="GO:0005886">
    <property type="term" value="C:plasma membrane"/>
    <property type="evidence" value="ECO:0007669"/>
    <property type="project" value="TreeGrafter"/>
</dbReference>
<dbReference type="Gene3D" id="1.10.1450.10">
    <property type="entry name" value="Tetraspanin"/>
    <property type="match status" value="1"/>
</dbReference>
<keyword evidence="5 7" id="KW-0472">Membrane</keyword>
<organism evidence="8">
    <name type="scientific">Haematobia irritans</name>
    <name type="common">Horn fly</name>
    <name type="synonym">Conops irritans</name>
    <dbReference type="NCBI Taxonomy" id="7368"/>
    <lineage>
        <taxon>Eukaryota</taxon>
        <taxon>Metazoa</taxon>
        <taxon>Ecdysozoa</taxon>
        <taxon>Arthropoda</taxon>
        <taxon>Hexapoda</taxon>
        <taxon>Insecta</taxon>
        <taxon>Pterygota</taxon>
        <taxon>Neoptera</taxon>
        <taxon>Endopterygota</taxon>
        <taxon>Diptera</taxon>
        <taxon>Brachycera</taxon>
        <taxon>Muscomorpha</taxon>
        <taxon>Muscoidea</taxon>
        <taxon>Muscidae</taxon>
        <taxon>Haematobia</taxon>
    </lineage>
</organism>
<comment type="subcellular location">
    <subcellularLocation>
        <location evidence="1 7">Membrane</location>
        <topology evidence="1 7">Multi-pass membrane protein</topology>
    </subcellularLocation>
</comment>
<evidence type="ECO:0000313" key="8">
    <source>
        <dbReference type="EMBL" id="JAV18011.1"/>
    </source>
</evidence>
<feature type="disulfide bond" evidence="6">
    <location>
        <begin position="134"/>
        <end position="171"/>
    </location>
</feature>
<evidence type="ECO:0000256" key="6">
    <source>
        <dbReference type="PIRSR" id="PIRSR002419-1"/>
    </source>
</evidence>
<evidence type="ECO:0000256" key="1">
    <source>
        <dbReference type="ARBA" id="ARBA00004141"/>
    </source>
</evidence>
<dbReference type="InterPro" id="IPR018499">
    <property type="entry name" value="Tetraspanin/Peripherin"/>
</dbReference>
<dbReference type="PRINTS" id="PR00259">
    <property type="entry name" value="TMFOUR"/>
</dbReference>
<dbReference type="SUPFAM" id="SSF48652">
    <property type="entry name" value="Tetraspanin"/>
    <property type="match status" value="1"/>
</dbReference>
<feature type="transmembrane region" description="Helical" evidence="7">
    <location>
        <begin position="78"/>
        <end position="98"/>
    </location>
</feature>
<feature type="transmembrane region" description="Helical" evidence="7">
    <location>
        <begin position="46"/>
        <end position="66"/>
    </location>
</feature>